<evidence type="ECO:0000259" key="2">
    <source>
        <dbReference type="PROSITE" id="PS51934"/>
    </source>
</evidence>
<dbReference type="InterPro" id="IPR007053">
    <property type="entry name" value="LRAT_dom"/>
</dbReference>
<dbReference type="Proteomes" id="UP000887578">
    <property type="component" value="Unplaced"/>
</dbReference>
<organism evidence="3 4">
    <name type="scientific">Panagrolaimus davidi</name>
    <dbReference type="NCBI Taxonomy" id="227884"/>
    <lineage>
        <taxon>Eukaryota</taxon>
        <taxon>Metazoa</taxon>
        <taxon>Ecdysozoa</taxon>
        <taxon>Nematoda</taxon>
        <taxon>Chromadorea</taxon>
        <taxon>Rhabditida</taxon>
        <taxon>Tylenchina</taxon>
        <taxon>Panagrolaimomorpha</taxon>
        <taxon>Panagrolaimoidea</taxon>
        <taxon>Panagrolaimidae</taxon>
        <taxon>Panagrolaimus</taxon>
    </lineage>
</organism>
<proteinExistence type="predicted"/>
<keyword evidence="3" id="KW-1185">Reference proteome</keyword>
<keyword evidence="1" id="KW-0812">Transmembrane</keyword>
<feature type="transmembrane region" description="Helical" evidence="1">
    <location>
        <begin position="259"/>
        <end position="279"/>
    </location>
</feature>
<sequence length="304" mass="34742">MNWRDFQKHVQFVLGKKSETVYEKHYGETPLGQKFAIVVTYVVWWSVRIILDEDYHDLKLLESINCESEWIVKKKRFKSKSEAFEFASQTHMDYVNGNFENLVRCRIRELPLKNPELSLMPGVIIRRQFISCIYHEGLYLGNSQVAHINPEEGTSKLKYKKNAGARTDSLETFLKDKPAYILVPCFRRRSEKEICDTAISLVGEKYCKGLYDFLKNNCQHFASKCVFGEGVTSDELLILSGVKFSAAVQIGAVATTASLALGPAGFFSVLTAYMVVCAVRSYKTDFIRSKNFKLLKDKTKSDFV</sequence>
<dbReference type="AlphaFoldDB" id="A0A914PS17"/>
<keyword evidence="1" id="KW-0472">Membrane</keyword>
<evidence type="ECO:0000313" key="3">
    <source>
        <dbReference type="Proteomes" id="UP000887578"/>
    </source>
</evidence>
<keyword evidence="1" id="KW-1133">Transmembrane helix</keyword>
<dbReference type="PROSITE" id="PS51934">
    <property type="entry name" value="LRAT"/>
    <property type="match status" value="1"/>
</dbReference>
<evidence type="ECO:0000313" key="4">
    <source>
        <dbReference type="WBParaSite" id="PDA_v2.g20942.t1"/>
    </source>
</evidence>
<accession>A0A914PS17</accession>
<dbReference type="WBParaSite" id="PDA_v2.g20942.t1">
    <property type="protein sequence ID" value="PDA_v2.g20942.t1"/>
    <property type="gene ID" value="PDA_v2.g20942"/>
</dbReference>
<dbReference type="Gene3D" id="3.90.1720.10">
    <property type="entry name" value="endopeptidase domain like (from Nostoc punctiforme)"/>
    <property type="match status" value="1"/>
</dbReference>
<protein>
    <submittedName>
        <fullName evidence="4">LRAT domain-containing protein</fullName>
    </submittedName>
</protein>
<evidence type="ECO:0000256" key="1">
    <source>
        <dbReference type="SAM" id="Phobius"/>
    </source>
</evidence>
<reference evidence="4" key="1">
    <citation type="submission" date="2022-11" db="UniProtKB">
        <authorList>
            <consortium name="WormBaseParasite"/>
        </authorList>
    </citation>
    <scope>IDENTIFICATION</scope>
</reference>
<feature type="domain" description="LRAT" evidence="2">
    <location>
        <begin position="125"/>
        <end position="234"/>
    </location>
</feature>
<dbReference type="Pfam" id="PF04970">
    <property type="entry name" value="LRAT"/>
    <property type="match status" value="1"/>
</dbReference>
<name>A0A914PS17_9BILA</name>